<dbReference type="RefSeq" id="WP_015264911.1">
    <property type="nucleotide sequence ID" value="NC_019904.1"/>
</dbReference>
<proteinExistence type="predicted"/>
<keyword evidence="2" id="KW-1185">Reference proteome</keyword>
<evidence type="ECO:0000313" key="1">
    <source>
        <dbReference type="EMBL" id="AGA77347.1"/>
    </source>
</evidence>
<accession>L0FVK9</accession>
<gene>
    <name evidence="1" type="ordered locus">Echvi_1076</name>
</gene>
<evidence type="ECO:0008006" key="3">
    <source>
        <dbReference type="Google" id="ProtNLM"/>
    </source>
</evidence>
<reference evidence="2" key="1">
    <citation type="submission" date="2012-02" db="EMBL/GenBank/DDBJ databases">
        <title>The complete genome of Echinicola vietnamensis DSM 17526.</title>
        <authorList>
            <person name="Lucas S."/>
            <person name="Copeland A."/>
            <person name="Lapidus A."/>
            <person name="Glavina del Rio T."/>
            <person name="Dalin E."/>
            <person name="Tice H."/>
            <person name="Bruce D."/>
            <person name="Goodwin L."/>
            <person name="Pitluck S."/>
            <person name="Peters L."/>
            <person name="Ovchinnikova G."/>
            <person name="Teshima H."/>
            <person name="Kyrpides N."/>
            <person name="Mavromatis K."/>
            <person name="Ivanova N."/>
            <person name="Brettin T."/>
            <person name="Detter J.C."/>
            <person name="Han C."/>
            <person name="Larimer F."/>
            <person name="Land M."/>
            <person name="Hauser L."/>
            <person name="Markowitz V."/>
            <person name="Cheng J.-F."/>
            <person name="Hugenholtz P."/>
            <person name="Woyke T."/>
            <person name="Wu D."/>
            <person name="Brambilla E."/>
            <person name="Klenk H.-P."/>
            <person name="Eisen J.A."/>
        </authorList>
    </citation>
    <scope>NUCLEOTIDE SEQUENCE [LARGE SCALE GENOMIC DNA]</scope>
    <source>
        <strain evidence="2">DSM 17526 / LMG 23754 / KMM 6221</strain>
    </source>
</reference>
<dbReference type="eggNOG" id="ENOG502Z8ZF">
    <property type="taxonomic scope" value="Bacteria"/>
</dbReference>
<dbReference type="PATRIC" id="fig|926556.3.peg.1125"/>
<dbReference type="Proteomes" id="UP000010796">
    <property type="component" value="Chromosome"/>
</dbReference>
<organism evidence="1 2">
    <name type="scientific">Echinicola vietnamensis (strain DSM 17526 / LMG 23754 / KMM 6221)</name>
    <dbReference type="NCBI Taxonomy" id="926556"/>
    <lineage>
        <taxon>Bacteria</taxon>
        <taxon>Pseudomonadati</taxon>
        <taxon>Bacteroidota</taxon>
        <taxon>Cytophagia</taxon>
        <taxon>Cytophagales</taxon>
        <taxon>Cyclobacteriaceae</taxon>
        <taxon>Echinicola</taxon>
    </lineage>
</organism>
<dbReference type="OrthoDB" id="605297at2"/>
<dbReference type="AlphaFoldDB" id="L0FVK9"/>
<dbReference type="KEGG" id="evi:Echvi_1076"/>
<name>L0FVK9_ECHVK</name>
<evidence type="ECO:0000313" key="2">
    <source>
        <dbReference type="Proteomes" id="UP000010796"/>
    </source>
</evidence>
<dbReference type="HOGENOM" id="CLU_372919_0_0_10"/>
<protein>
    <recommendedName>
        <fullName evidence="3">Tetratricopeptide repeat protein</fullName>
    </recommendedName>
</protein>
<sequence>MKKISFLKLGLLFSGSLLLTYLVVKACGGYYDVLTSNFTPEIYVDKAYEPLLLEENFFYYDGADEQHNGRFNDEIVEDWSEYLGTAVPKAVIDSLLLQGNTALIDTLIQRPTLTDVDLPVWTKSIDFNDSKTRAFLTFLTLAKQVESASLNDGYWSWKPQKSTPLSDEGLFRQLQEKYEEVSDNFLKQRYWFQVIKAYFYSASDKAKVITFFDRTATTVPKNTLYYRALAYKAGVYYQQKDFSRSNLYYAQVFNACAPMQKVAIYSYHPQDSVVFEEETLPLAHSTAEKTTLWALQGYYTREEVAINQIFALDPKSSHLNFLLTRLINHQERYIKDPFYNTETNRAYEDFDLYKKQQHEEISREALELVGKIAQSGKTDNPFLWNISHGYLLTLNDRFDAAQKVFDQAAETLPNTQLAKNQLRLLRLINQLNKLENANPAELEALVGDLNWLYFDLPDQSYPNSGVFRYENAQRWSKQYLSLLYAKSGNRLMSELFSNSYAGYFYQYDNQSTFFDHPKNTENLKQFLLSDQHSGIERIGESLYPINLEDIYFYEVIQALFANHIDEAVEIYEARGFEKEFPANPFNAHIWDNHDAEHALGKTYPMDKFLRTLKLMQEKLDKKEAVYQNSLLLGNAFYNITHFGNVRAYQSDIVGYSYSPYGFSPAMRQMITDCSLAKKYYQMALDAANTKEQKAKCTYMLAKCERNDYYYKKYYSQYANEWSEENDDVDFIAWQSFQKLKEEYSDTQYYQEVIEECGYFKTYVEKE</sequence>
<dbReference type="STRING" id="926556.Echvi_1076"/>
<dbReference type="EMBL" id="CP003346">
    <property type="protein sequence ID" value="AGA77347.1"/>
    <property type="molecule type" value="Genomic_DNA"/>
</dbReference>